<keyword evidence="1" id="KW-0812">Transmembrane</keyword>
<keyword evidence="1" id="KW-0472">Membrane</keyword>
<reference evidence="2 3" key="1">
    <citation type="submission" date="2017-02" db="EMBL/GenBank/DDBJ databases">
        <title>Genome sequence of Clostridium beijerinckii Br21.</title>
        <authorList>
            <person name="Fonseca B.C."/>
            <person name="Guazzaroni M.E."/>
            <person name="Riano-Pachon D.M."/>
            <person name="Reginatto V."/>
        </authorList>
    </citation>
    <scope>NUCLEOTIDE SEQUENCE [LARGE SCALE GENOMIC DNA]</scope>
    <source>
        <strain evidence="2 3">Br21</strain>
    </source>
</reference>
<dbReference type="EMBL" id="MWMH01000005">
    <property type="protein sequence ID" value="OOP72292.1"/>
    <property type="molecule type" value="Genomic_DNA"/>
</dbReference>
<protein>
    <recommendedName>
        <fullName evidence="4">SHOCT domain-containing protein</fullName>
    </recommendedName>
</protein>
<comment type="caution">
    <text evidence="2">The sequence shown here is derived from an EMBL/GenBank/DDBJ whole genome shotgun (WGS) entry which is preliminary data.</text>
</comment>
<organism evidence="2 3">
    <name type="scientific">Clostridium beijerinckii</name>
    <name type="common">Clostridium MP</name>
    <dbReference type="NCBI Taxonomy" id="1520"/>
    <lineage>
        <taxon>Bacteria</taxon>
        <taxon>Bacillati</taxon>
        <taxon>Bacillota</taxon>
        <taxon>Clostridia</taxon>
        <taxon>Eubacteriales</taxon>
        <taxon>Clostridiaceae</taxon>
        <taxon>Clostridium</taxon>
    </lineage>
</organism>
<dbReference type="Proteomes" id="UP000190959">
    <property type="component" value="Unassembled WGS sequence"/>
</dbReference>
<keyword evidence="1" id="KW-1133">Transmembrane helix</keyword>
<dbReference type="AlphaFoldDB" id="A0A1S9N4E1"/>
<evidence type="ECO:0000256" key="1">
    <source>
        <dbReference type="SAM" id="Phobius"/>
    </source>
</evidence>
<proteinExistence type="predicted"/>
<gene>
    <name evidence="2" type="ORF">CBEIBR21_15210</name>
</gene>
<feature type="transmembrane region" description="Helical" evidence="1">
    <location>
        <begin position="21"/>
        <end position="42"/>
    </location>
</feature>
<accession>A0A1S9N4E1</accession>
<evidence type="ECO:0000313" key="3">
    <source>
        <dbReference type="Proteomes" id="UP000190959"/>
    </source>
</evidence>
<feature type="transmembrane region" description="Helical" evidence="1">
    <location>
        <begin position="48"/>
        <end position="67"/>
    </location>
</feature>
<name>A0A1S9N4E1_CLOBE</name>
<evidence type="ECO:0008006" key="4">
    <source>
        <dbReference type="Google" id="ProtNLM"/>
    </source>
</evidence>
<sequence length="127" mass="13836">MNNEIANSIHKIGAILGKIGFVLGIIGCVIGLIGFVIGPLAIGGLGAVSIVYGIISIITSIITKYIFWGFAEIIEQLTLFNLNTNNKLSNKHSKTIPQQLKDIKTLLDDDLISKEEFENKKAELLKL</sequence>
<evidence type="ECO:0000313" key="2">
    <source>
        <dbReference type="EMBL" id="OOP72292.1"/>
    </source>
</evidence>
<dbReference type="RefSeq" id="WP_078116110.1">
    <property type="nucleotide sequence ID" value="NZ_MWMH01000005.1"/>
</dbReference>